<comment type="caution">
    <text evidence="3">The sequence shown here is derived from an EMBL/GenBank/DDBJ whole genome shotgun (WGS) entry which is preliminary data.</text>
</comment>
<dbReference type="STRING" id="1611254.A0A2G5UAH8"/>
<dbReference type="PROSITE" id="PS50234">
    <property type="entry name" value="VWFA"/>
    <property type="match status" value="1"/>
</dbReference>
<keyword evidence="1" id="KW-0732">Signal</keyword>
<feature type="signal peptide" evidence="1">
    <location>
        <begin position="1"/>
        <end position="25"/>
    </location>
</feature>
<dbReference type="AlphaFoldDB" id="A0A2G5UAH8"/>
<accession>A0A2G5UAH8</accession>
<dbReference type="Gene3D" id="3.40.50.410">
    <property type="entry name" value="von Willebrand factor, type A domain"/>
    <property type="match status" value="1"/>
</dbReference>
<dbReference type="InterPro" id="IPR002035">
    <property type="entry name" value="VWF_A"/>
</dbReference>
<feature type="domain" description="VWFA" evidence="2">
    <location>
        <begin position="47"/>
        <end position="174"/>
    </location>
</feature>
<sequence>MKPKKLLICFLIGFVLCPGFKAIQASNSKDSYVDRVCGEDQTNLWLDIVCVVDNSAGMTNAGLTEVAASISSLFVEGQQLGIQPNNPRTTRVGIVTYNQGAQVAADLNNFTSVDELIDKTFRVLNQVSTSSDSYLHAGLESANDLLEQQSFNTARGHYRKLVIVYTSEYKGTGS</sequence>
<dbReference type="PANTHER" id="PTHR31024">
    <property type="entry name" value="C-TYPE LECTIN"/>
    <property type="match status" value="1"/>
</dbReference>
<dbReference type="Proteomes" id="UP000230233">
    <property type="component" value="Chromosome IV"/>
</dbReference>
<feature type="chain" id="PRO_5013579637" description="VWFA domain-containing protein" evidence="1">
    <location>
        <begin position="26"/>
        <end position="174"/>
    </location>
</feature>
<gene>
    <name evidence="3" type="primary">Cnig_chr_IV.g15477</name>
    <name evidence="3" type="ORF">B9Z55_015477</name>
</gene>
<dbReference type="GO" id="GO:0045087">
    <property type="term" value="P:innate immune response"/>
    <property type="evidence" value="ECO:0007669"/>
    <property type="project" value="TreeGrafter"/>
</dbReference>
<evidence type="ECO:0000256" key="1">
    <source>
        <dbReference type="SAM" id="SignalP"/>
    </source>
</evidence>
<evidence type="ECO:0000313" key="3">
    <source>
        <dbReference type="EMBL" id="PIC36517.1"/>
    </source>
</evidence>
<dbReference type="EMBL" id="PDUG01000004">
    <property type="protein sequence ID" value="PIC36517.1"/>
    <property type="molecule type" value="Genomic_DNA"/>
</dbReference>
<reference evidence="4" key="1">
    <citation type="submission" date="2017-10" db="EMBL/GenBank/DDBJ databases">
        <title>Rapid genome shrinkage in a self-fertile nematode reveals novel sperm competition proteins.</title>
        <authorList>
            <person name="Yin D."/>
            <person name="Schwarz E.M."/>
            <person name="Thomas C.G."/>
            <person name="Felde R.L."/>
            <person name="Korf I.F."/>
            <person name="Cutter A.D."/>
            <person name="Schartner C.M."/>
            <person name="Ralston E.J."/>
            <person name="Meyer B.J."/>
            <person name="Haag E.S."/>
        </authorList>
    </citation>
    <scope>NUCLEOTIDE SEQUENCE [LARGE SCALE GENOMIC DNA]</scope>
    <source>
        <strain evidence="4">JU1422</strain>
    </source>
</reference>
<proteinExistence type="predicted"/>
<evidence type="ECO:0000313" key="4">
    <source>
        <dbReference type="Proteomes" id="UP000230233"/>
    </source>
</evidence>
<dbReference type="Pfam" id="PF00092">
    <property type="entry name" value="VWA"/>
    <property type="match status" value="1"/>
</dbReference>
<dbReference type="PANTHER" id="PTHR31024:SF11">
    <property type="entry name" value="C-TYPE LECTIN-RELATED"/>
    <property type="match status" value="1"/>
</dbReference>
<dbReference type="SUPFAM" id="SSF53300">
    <property type="entry name" value="vWA-like"/>
    <property type="match status" value="1"/>
</dbReference>
<name>A0A2G5UAH8_9PELO</name>
<dbReference type="OrthoDB" id="5869583at2759"/>
<organism evidence="3 4">
    <name type="scientific">Caenorhabditis nigoni</name>
    <dbReference type="NCBI Taxonomy" id="1611254"/>
    <lineage>
        <taxon>Eukaryota</taxon>
        <taxon>Metazoa</taxon>
        <taxon>Ecdysozoa</taxon>
        <taxon>Nematoda</taxon>
        <taxon>Chromadorea</taxon>
        <taxon>Rhabditida</taxon>
        <taxon>Rhabditina</taxon>
        <taxon>Rhabditomorpha</taxon>
        <taxon>Rhabditoidea</taxon>
        <taxon>Rhabditidae</taxon>
        <taxon>Peloderinae</taxon>
        <taxon>Caenorhabditis</taxon>
    </lineage>
</organism>
<keyword evidence="4" id="KW-1185">Reference proteome</keyword>
<dbReference type="InterPro" id="IPR036465">
    <property type="entry name" value="vWFA_dom_sf"/>
</dbReference>
<protein>
    <recommendedName>
        <fullName evidence="2">VWFA domain-containing protein</fullName>
    </recommendedName>
</protein>
<evidence type="ECO:0000259" key="2">
    <source>
        <dbReference type="PROSITE" id="PS50234"/>
    </source>
</evidence>